<dbReference type="Pfam" id="PF00400">
    <property type="entry name" value="WD40"/>
    <property type="match status" value="4"/>
</dbReference>
<evidence type="ECO:0000256" key="4">
    <source>
        <dbReference type="ARBA" id="ARBA00023242"/>
    </source>
</evidence>
<evidence type="ECO:0000256" key="1">
    <source>
        <dbReference type="ARBA" id="ARBA00004604"/>
    </source>
</evidence>
<gene>
    <name evidence="8" type="ORF">SNE40_020244</name>
</gene>
<feature type="repeat" description="WD" evidence="5">
    <location>
        <begin position="371"/>
        <end position="405"/>
    </location>
</feature>
<keyword evidence="2 5" id="KW-0853">WD repeat</keyword>
<dbReference type="AlphaFoldDB" id="A0AAN8GAI3"/>
<dbReference type="PROSITE" id="PS50082">
    <property type="entry name" value="WD_REPEATS_2"/>
    <property type="match status" value="9"/>
</dbReference>
<keyword evidence="4" id="KW-0539">Nucleus</keyword>
<comment type="caution">
    <text evidence="8">The sequence shown here is derived from an EMBL/GenBank/DDBJ whole genome shotgun (WGS) entry which is preliminary data.</text>
</comment>
<feature type="repeat" description="WD" evidence="5">
    <location>
        <begin position="553"/>
        <end position="594"/>
    </location>
</feature>
<dbReference type="GO" id="GO:0030686">
    <property type="term" value="C:90S preribosome"/>
    <property type="evidence" value="ECO:0007669"/>
    <property type="project" value="TreeGrafter"/>
</dbReference>
<feature type="compositionally biased region" description="Acidic residues" evidence="6">
    <location>
        <begin position="847"/>
        <end position="862"/>
    </location>
</feature>
<dbReference type="FunFam" id="2.130.10.10:FF:000230">
    <property type="entry name" value="Transducin beta-like protein 3"/>
    <property type="match status" value="1"/>
</dbReference>
<evidence type="ECO:0000256" key="6">
    <source>
        <dbReference type="SAM" id="MobiDB-lite"/>
    </source>
</evidence>
<dbReference type="GO" id="GO:0032040">
    <property type="term" value="C:small-subunit processome"/>
    <property type="evidence" value="ECO:0007669"/>
    <property type="project" value="InterPro"/>
</dbReference>
<organism evidence="8 9">
    <name type="scientific">Patella caerulea</name>
    <name type="common">Rayed Mediterranean limpet</name>
    <dbReference type="NCBI Taxonomy" id="87958"/>
    <lineage>
        <taxon>Eukaryota</taxon>
        <taxon>Metazoa</taxon>
        <taxon>Spiralia</taxon>
        <taxon>Lophotrochozoa</taxon>
        <taxon>Mollusca</taxon>
        <taxon>Gastropoda</taxon>
        <taxon>Patellogastropoda</taxon>
        <taxon>Patelloidea</taxon>
        <taxon>Patellidae</taxon>
        <taxon>Patella</taxon>
    </lineage>
</organism>
<name>A0AAN8GAI3_PATCE</name>
<dbReference type="SMART" id="SM00320">
    <property type="entry name" value="WD40"/>
    <property type="match status" value="11"/>
</dbReference>
<feature type="repeat" description="WD" evidence="5">
    <location>
        <begin position="97"/>
        <end position="130"/>
    </location>
</feature>
<feature type="repeat" description="WD" evidence="5">
    <location>
        <begin position="417"/>
        <end position="449"/>
    </location>
</feature>
<keyword evidence="9" id="KW-1185">Reference proteome</keyword>
<dbReference type="GO" id="GO:0000472">
    <property type="term" value="P:endonucleolytic cleavage to generate mature 5'-end of SSU-rRNA from (SSU-rRNA, 5.8S rRNA, LSU-rRNA)"/>
    <property type="evidence" value="ECO:0007669"/>
    <property type="project" value="TreeGrafter"/>
</dbReference>
<dbReference type="InterPro" id="IPR020472">
    <property type="entry name" value="WD40_PAC1"/>
</dbReference>
<proteinExistence type="predicted"/>
<dbReference type="InterPro" id="IPR001680">
    <property type="entry name" value="WD40_rpt"/>
</dbReference>
<evidence type="ECO:0000256" key="5">
    <source>
        <dbReference type="PROSITE-ProRule" id="PRU00221"/>
    </source>
</evidence>
<dbReference type="Pfam" id="PF23869">
    <property type="entry name" value="Beta-prop_WDR75_1st"/>
    <property type="match status" value="1"/>
</dbReference>
<evidence type="ECO:0000256" key="3">
    <source>
        <dbReference type="ARBA" id="ARBA00022737"/>
    </source>
</evidence>
<dbReference type="Pfam" id="PF08625">
    <property type="entry name" value="Utp13"/>
    <property type="match status" value="1"/>
</dbReference>
<dbReference type="GO" id="GO:0034511">
    <property type="term" value="F:U3 snoRNA binding"/>
    <property type="evidence" value="ECO:0007669"/>
    <property type="project" value="TreeGrafter"/>
</dbReference>
<reference evidence="8 9" key="1">
    <citation type="submission" date="2024-01" db="EMBL/GenBank/DDBJ databases">
        <title>The genome of the rayed Mediterranean limpet Patella caerulea (Linnaeus, 1758).</title>
        <authorList>
            <person name="Anh-Thu Weber A."/>
            <person name="Halstead-Nussloch G."/>
        </authorList>
    </citation>
    <scope>NUCLEOTIDE SEQUENCE [LARGE SCALE GENOMIC DNA]</scope>
    <source>
        <strain evidence="8">AATW-2023a</strain>
        <tissue evidence="8">Whole specimen</tissue>
    </source>
</reference>
<protein>
    <recommendedName>
        <fullName evidence="7">U3 small nucleolar RNA-associated protein 13 C-terminal domain-containing protein</fullName>
    </recommendedName>
</protein>
<dbReference type="InterPro" id="IPR015943">
    <property type="entry name" value="WD40/YVTN_repeat-like_dom_sf"/>
</dbReference>
<dbReference type="Proteomes" id="UP001347796">
    <property type="component" value="Unassembled WGS sequence"/>
</dbReference>
<dbReference type="PRINTS" id="PR00320">
    <property type="entry name" value="GPROTEINBRPT"/>
</dbReference>
<feature type="region of interest" description="Disordered" evidence="6">
    <location>
        <begin position="802"/>
        <end position="942"/>
    </location>
</feature>
<evidence type="ECO:0000259" key="7">
    <source>
        <dbReference type="Pfam" id="PF08625"/>
    </source>
</evidence>
<comment type="subcellular location">
    <subcellularLocation>
        <location evidence="1">Nucleus</location>
        <location evidence="1">Nucleolus</location>
    </subcellularLocation>
</comment>
<dbReference type="Gene3D" id="2.130.10.10">
    <property type="entry name" value="YVTN repeat-like/Quinoprotein amine dehydrogenase"/>
    <property type="match status" value="3"/>
</dbReference>
<dbReference type="CDD" id="cd00200">
    <property type="entry name" value="WD40"/>
    <property type="match status" value="1"/>
</dbReference>
<feature type="repeat" description="WD" evidence="5">
    <location>
        <begin position="183"/>
        <end position="224"/>
    </location>
</feature>
<feature type="repeat" description="WD" evidence="5">
    <location>
        <begin position="511"/>
        <end position="552"/>
    </location>
</feature>
<feature type="compositionally biased region" description="Acidic residues" evidence="6">
    <location>
        <begin position="817"/>
        <end position="832"/>
    </location>
</feature>
<dbReference type="SUPFAM" id="SSF50978">
    <property type="entry name" value="WD40 repeat-like"/>
    <property type="match status" value="2"/>
</dbReference>
<dbReference type="PROSITE" id="PS50294">
    <property type="entry name" value="WD_REPEATS_REGION"/>
    <property type="match status" value="8"/>
</dbReference>
<evidence type="ECO:0000256" key="2">
    <source>
        <dbReference type="ARBA" id="ARBA00022574"/>
    </source>
</evidence>
<evidence type="ECO:0000313" key="9">
    <source>
        <dbReference type="Proteomes" id="UP001347796"/>
    </source>
</evidence>
<dbReference type="GO" id="GO:0000480">
    <property type="term" value="P:endonucleolytic cleavage in 5'-ETS of tricistronic rRNA transcript (SSU-rRNA, 5.8S rRNA, LSU-rRNA)"/>
    <property type="evidence" value="ECO:0007669"/>
    <property type="project" value="TreeGrafter"/>
</dbReference>
<dbReference type="InterPro" id="IPR036322">
    <property type="entry name" value="WD40_repeat_dom_sf"/>
</dbReference>
<dbReference type="PANTHER" id="PTHR19854:SF15">
    <property type="entry name" value="TRANSDUCIN BETA-LIKE PROTEIN 3"/>
    <property type="match status" value="1"/>
</dbReference>
<feature type="domain" description="U3 small nucleolar RNA-associated protein 13 C-terminal" evidence="7">
    <location>
        <begin position="648"/>
        <end position="782"/>
    </location>
</feature>
<sequence length="942" mass="106274">MTQLKSSFKIETKLEAFYTEGKIEISQNGQFMFCGCGQKVQMLDIQTSNLAATFSKEEEVVTNFILSPDDQYLIIASQNLLLRQWNWKDKKLMRSWRAIHRTPIISMAFDTTSTLLATGSTDFTIKVWDIIQEHCTHDLIGHKGVICALAFNPNKSRLQLVSAADDNMIRIWDLVTSTCINEIQAHYSTVTSLVFTPDGDTMYSTARDSVVVTWDMKEIKVLKTVPVFERVESLMILDDKTDYSQYNVDDTSPYYVIAGNKGALSIYKSTSGKCVYSKKLVTVDASKSEDEQVITQAIYHPILHSYIVVTYDHNILVLDQQDLSIQKQFAGYMDEVLDIHFVGKDDSHLVVVTNSEKIKVYERGTWKCQILSGHTDIVLNVSVHKKSGLIVSSAKDSTVRVWQFEEDTGNIRCVAIAAGHIQAVGAVVLSKTSPNFIISGSEDNTLKKWMLPSKFEEDEMITLKATATDIAHEKDINCVDISPNDKFIASSSLDKTAKVWKGNDLKLLGIMRGHRRGIWCVQFSPVDQCLLTGSADSTVKIWSLIDFSCVKTFEGHSASVLRAVFISNGMQLLSSGADGVMKLWTIKTNECIKSYDDHNGKIWALTTNSKEDIVVTGAADSTVVFWKDVTEEEREEELKKREDIIVKEQLLSNLIQQKKYLKALSLAITLEQPYRVLTIIREILKGGEGKEELERTLSNLQMYQVDAILRFAVTWNTNSKHCQEAQFVIGIVLKSFSPNQLVEFPNIQSTLEGLLPYTERHFRRMNRLLQQSMFVDYTWACMGRIADQQNTMEVTTLPELGYFESREGSKPMKSIEMTEDSDNDDSSEESDMNTDIVSEPKQLDLNNDSDESESSDESDEEVETKPKISPLKTRHTNTDSSKKVKQGKRTKEEVSPVVHCTRSKTPKIETPKSNFMTKSTKRGKLPITPGSIKKKTLMSSKT</sequence>
<dbReference type="InterPro" id="IPR013934">
    <property type="entry name" value="Utp13_C"/>
</dbReference>
<accession>A0AAN8GAI3</accession>
<feature type="repeat" description="WD" evidence="5">
    <location>
        <begin position="139"/>
        <end position="182"/>
    </location>
</feature>
<keyword evidence="3" id="KW-0677">Repeat</keyword>
<evidence type="ECO:0000313" key="8">
    <source>
        <dbReference type="EMBL" id="KAK6169135.1"/>
    </source>
</evidence>
<dbReference type="EMBL" id="JAZGQO010000015">
    <property type="protein sequence ID" value="KAK6169135.1"/>
    <property type="molecule type" value="Genomic_DNA"/>
</dbReference>
<dbReference type="InterPro" id="IPR019775">
    <property type="entry name" value="WD40_repeat_CS"/>
</dbReference>
<dbReference type="PROSITE" id="PS00678">
    <property type="entry name" value="WD_REPEATS_1"/>
    <property type="match status" value="3"/>
</dbReference>
<feature type="repeat" description="WD" evidence="5">
    <location>
        <begin position="595"/>
        <end position="627"/>
    </location>
</feature>
<feature type="repeat" description="WD" evidence="5">
    <location>
        <begin position="469"/>
        <end position="501"/>
    </location>
</feature>
<dbReference type="PANTHER" id="PTHR19854">
    <property type="entry name" value="TRANSDUCIN BETA-LIKE 3"/>
    <property type="match status" value="1"/>
</dbReference>